<dbReference type="InterPro" id="IPR043597">
    <property type="entry name" value="TPH_dom"/>
</dbReference>
<evidence type="ECO:0000256" key="3">
    <source>
        <dbReference type="SAM" id="MobiDB-lite"/>
    </source>
</evidence>
<evidence type="ECO:0000256" key="2">
    <source>
        <dbReference type="SAM" id="Coils"/>
    </source>
</evidence>
<protein>
    <recommendedName>
        <fullName evidence="4">Trichohyalin-plectin-homology domain-containing protein</fullName>
    </recommendedName>
</protein>
<evidence type="ECO:0000256" key="1">
    <source>
        <dbReference type="ARBA" id="ARBA00023054"/>
    </source>
</evidence>
<evidence type="ECO:0000313" key="6">
    <source>
        <dbReference type="WBParaSite" id="SMTH1_65570.2"/>
    </source>
</evidence>
<dbReference type="Pfam" id="PF13868">
    <property type="entry name" value="TPH"/>
    <property type="match status" value="1"/>
</dbReference>
<accession>A0AA85BM24</accession>
<dbReference type="GO" id="GO:0005879">
    <property type="term" value="C:axonemal microtubule"/>
    <property type="evidence" value="ECO:0007669"/>
    <property type="project" value="TreeGrafter"/>
</dbReference>
<dbReference type="Proteomes" id="UP000050791">
    <property type="component" value="Unassembled WGS sequence"/>
</dbReference>
<evidence type="ECO:0000313" key="5">
    <source>
        <dbReference type="Proteomes" id="UP000050791"/>
    </source>
</evidence>
<reference evidence="6" key="1">
    <citation type="submission" date="2023-11" db="UniProtKB">
        <authorList>
            <consortium name="WormBaseParasite"/>
        </authorList>
    </citation>
    <scope>IDENTIFICATION</scope>
</reference>
<name>A0AA85BM24_9TREM</name>
<evidence type="ECO:0000259" key="4">
    <source>
        <dbReference type="Pfam" id="PF13868"/>
    </source>
</evidence>
<feature type="region of interest" description="Disordered" evidence="3">
    <location>
        <begin position="502"/>
        <end position="522"/>
    </location>
</feature>
<feature type="coiled-coil region" evidence="2">
    <location>
        <begin position="183"/>
        <end position="224"/>
    </location>
</feature>
<dbReference type="PANTHER" id="PTHR28663:SF1">
    <property type="entry name" value="CILIA- AND FLAGELLA- ASSOCIATED PROTEIN 210"/>
    <property type="match status" value="1"/>
</dbReference>
<feature type="region of interest" description="Disordered" evidence="3">
    <location>
        <begin position="325"/>
        <end position="347"/>
    </location>
</feature>
<dbReference type="PANTHER" id="PTHR28663">
    <property type="entry name" value="COILED-COIL DOMAIN-CONTAINING PROTEIN 173"/>
    <property type="match status" value="1"/>
</dbReference>
<dbReference type="AlphaFoldDB" id="A0AA85BM24"/>
<dbReference type="WBParaSite" id="SMTH1_65570.2">
    <property type="protein sequence ID" value="SMTH1_65570.2"/>
    <property type="gene ID" value="SMTH1_65570"/>
</dbReference>
<feature type="compositionally biased region" description="Basic and acidic residues" evidence="3">
    <location>
        <begin position="329"/>
        <end position="347"/>
    </location>
</feature>
<feature type="domain" description="Trichohyalin-plectin-homology" evidence="4">
    <location>
        <begin position="127"/>
        <end position="466"/>
    </location>
</feature>
<organism evidence="5 6">
    <name type="scientific">Schistosoma mattheei</name>
    <dbReference type="NCBI Taxonomy" id="31246"/>
    <lineage>
        <taxon>Eukaryota</taxon>
        <taxon>Metazoa</taxon>
        <taxon>Spiralia</taxon>
        <taxon>Lophotrochozoa</taxon>
        <taxon>Platyhelminthes</taxon>
        <taxon>Trematoda</taxon>
        <taxon>Digenea</taxon>
        <taxon>Strigeidida</taxon>
        <taxon>Schistosomatoidea</taxon>
        <taxon>Schistosomatidae</taxon>
        <taxon>Schistosoma</taxon>
    </lineage>
</organism>
<sequence>MVRMRNIDRKEFLFENPVNDIPMDVRRVKLISQSEWKRLKNKLDSNLNETSRIEEKKLQIEKIKTQSREIVKKWTNTLLGSREKKLEDRSNRLADEEKVRMAIDRKEEKFQVEQRKKAVDKAKQQLYYETDRVRSLHSGLNLTETLKERDMQLRFKHFKNKSEVNKGKIYLETMRKSIEGAIKKELDEAERRHEKNLLNAQELIAQIKEHEKQKKRRKEQISAEGEALRKNATIDLLEREKLDQIYRDQMRKLAKEFQDQINGHIQMKEIEKLCDEKIEEQCRLFAAAKIKMTKMRIMKERDMFQQKEAELQKIQEYLSEQLKNAQTNEEARLNRATTEKEEKYQRDTKEKYDKQLKIIQEINEYRVNEIERRRKRSEDEKQIELCEIRGRIAAELALTEYENACKTKKLEERKQLSRQLLQESMVKRVLAKKERKAEIEAITNENKLIQMEEKFFQDYATRVINHCKANGRNVYPLEQATHTGSMTGLGIGLPRKPSLVTINMNHPTDDQHNSDQSTSTNDQRYNKEMRNNAMLNGNLTNKKINTNKRLGFVW</sequence>
<proteinExistence type="predicted"/>
<keyword evidence="1 2" id="KW-0175">Coiled coil</keyword>
<dbReference type="InterPro" id="IPR039986">
    <property type="entry name" value="CFAP210"/>
</dbReference>